<evidence type="ECO:0000313" key="5">
    <source>
        <dbReference type="EMBL" id="MEQ2213606.1"/>
    </source>
</evidence>
<evidence type="ECO:0000259" key="4">
    <source>
        <dbReference type="PROSITE" id="PS01180"/>
    </source>
</evidence>
<dbReference type="PANTHER" id="PTHR24251:SF37">
    <property type="entry name" value="CUB DOMAIN-CONTAINING PROTEIN"/>
    <property type="match status" value="1"/>
</dbReference>
<dbReference type="PANTHER" id="PTHR24251">
    <property type="entry name" value="OVOCHYMASE-RELATED"/>
    <property type="match status" value="1"/>
</dbReference>
<dbReference type="EMBL" id="JAHRIN010062519">
    <property type="protein sequence ID" value="MEQ2213606.1"/>
    <property type="molecule type" value="Genomic_DNA"/>
</dbReference>
<evidence type="ECO:0000256" key="1">
    <source>
        <dbReference type="ARBA" id="ARBA00022737"/>
    </source>
</evidence>
<evidence type="ECO:0000256" key="3">
    <source>
        <dbReference type="PROSITE-ProRule" id="PRU00059"/>
    </source>
</evidence>
<comment type="caution">
    <text evidence="3">Lacks conserved residue(s) required for the propagation of feature annotation.</text>
</comment>
<protein>
    <recommendedName>
        <fullName evidence="4">CUB domain-containing protein</fullName>
    </recommendedName>
</protein>
<reference evidence="5 6" key="1">
    <citation type="submission" date="2021-06" db="EMBL/GenBank/DDBJ databases">
        <authorList>
            <person name="Palmer J.M."/>
        </authorList>
    </citation>
    <scope>NUCLEOTIDE SEQUENCE [LARGE SCALE GENOMIC DNA]</scope>
    <source>
        <strain evidence="5 6">XC_2019</strain>
        <tissue evidence="5">Muscle</tissue>
    </source>
</reference>
<dbReference type="InterPro" id="IPR000859">
    <property type="entry name" value="CUB_dom"/>
</dbReference>
<accession>A0ABV0S112</accession>
<gene>
    <name evidence="5" type="ORF">XENOCAPTIV_017747</name>
</gene>
<keyword evidence="2" id="KW-1015">Disulfide bond</keyword>
<feature type="domain" description="CUB" evidence="4">
    <location>
        <begin position="1"/>
        <end position="72"/>
    </location>
</feature>
<dbReference type="SUPFAM" id="SSF49854">
    <property type="entry name" value="Spermadhesin, CUB domain"/>
    <property type="match status" value="1"/>
</dbReference>
<name>A0ABV0S112_9TELE</name>
<evidence type="ECO:0000313" key="6">
    <source>
        <dbReference type="Proteomes" id="UP001434883"/>
    </source>
</evidence>
<dbReference type="InterPro" id="IPR035914">
    <property type="entry name" value="Sperma_CUB_dom_sf"/>
</dbReference>
<sequence length="156" mass="17410">LDFADFDLEESERCLYDSLTVLGDIEENEEIAVLCGGSIPPPVLSFNSIMLLHFTSDSSIAHRGFRAALTFIRIEDLHQDGPNKEAQPHVFTVKRLHGLFCFYFFPEIHSVLSETDGDYPLSTPLSFLLRSCLVNIASSAVELLCGPLYFHNDNVG</sequence>
<dbReference type="PROSITE" id="PS01180">
    <property type="entry name" value="CUB"/>
    <property type="match status" value="1"/>
</dbReference>
<proteinExistence type="predicted"/>
<evidence type="ECO:0000256" key="2">
    <source>
        <dbReference type="ARBA" id="ARBA00023157"/>
    </source>
</evidence>
<keyword evidence="1" id="KW-0677">Repeat</keyword>
<keyword evidence="6" id="KW-1185">Reference proteome</keyword>
<feature type="non-terminal residue" evidence="5">
    <location>
        <position position="1"/>
    </location>
</feature>
<comment type="caution">
    <text evidence="5">The sequence shown here is derived from an EMBL/GenBank/DDBJ whole genome shotgun (WGS) entry which is preliminary data.</text>
</comment>
<dbReference type="Pfam" id="PF00431">
    <property type="entry name" value="CUB"/>
    <property type="match status" value="1"/>
</dbReference>
<dbReference type="CDD" id="cd00041">
    <property type="entry name" value="CUB"/>
    <property type="match status" value="1"/>
</dbReference>
<dbReference type="Proteomes" id="UP001434883">
    <property type="component" value="Unassembled WGS sequence"/>
</dbReference>
<organism evidence="5 6">
    <name type="scientific">Xenoophorus captivus</name>
    <dbReference type="NCBI Taxonomy" id="1517983"/>
    <lineage>
        <taxon>Eukaryota</taxon>
        <taxon>Metazoa</taxon>
        <taxon>Chordata</taxon>
        <taxon>Craniata</taxon>
        <taxon>Vertebrata</taxon>
        <taxon>Euteleostomi</taxon>
        <taxon>Actinopterygii</taxon>
        <taxon>Neopterygii</taxon>
        <taxon>Teleostei</taxon>
        <taxon>Neoteleostei</taxon>
        <taxon>Acanthomorphata</taxon>
        <taxon>Ovalentaria</taxon>
        <taxon>Atherinomorphae</taxon>
        <taxon>Cyprinodontiformes</taxon>
        <taxon>Goodeidae</taxon>
        <taxon>Xenoophorus</taxon>
    </lineage>
</organism>
<dbReference type="Gene3D" id="2.60.120.290">
    <property type="entry name" value="Spermadhesin, CUB domain"/>
    <property type="match status" value="1"/>
</dbReference>